<dbReference type="PANTHER" id="PTHR43445:SF3">
    <property type="entry name" value="UDP-N-ACETYLMURAMATE--L-ALANINE LIGASE"/>
    <property type="match status" value="1"/>
</dbReference>
<evidence type="ECO:0000256" key="13">
    <source>
        <dbReference type="ARBA" id="ARBA00047833"/>
    </source>
</evidence>
<dbReference type="Gene3D" id="3.40.50.720">
    <property type="entry name" value="NAD(P)-binding Rossmann-like Domain"/>
    <property type="match status" value="1"/>
</dbReference>
<evidence type="ECO:0000259" key="15">
    <source>
        <dbReference type="Pfam" id="PF01225"/>
    </source>
</evidence>
<dbReference type="UniPathway" id="UPA00219"/>
<dbReference type="SUPFAM" id="SSF53623">
    <property type="entry name" value="MurD-like peptide ligases, catalytic domain"/>
    <property type="match status" value="1"/>
</dbReference>
<feature type="domain" description="Mur ligase N-terminal catalytic" evidence="15">
    <location>
        <begin position="5"/>
        <end position="101"/>
    </location>
</feature>
<evidence type="ECO:0000256" key="3">
    <source>
        <dbReference type="ARBA" id="ARBA00012211"/>
    </source>
</evidence>
<dbReference type="GO" id="GO:0005524">
    <property type="term" value="F:ATP binding"/>
    <property type="evidence" value="ECO:0007669"/>
    <property type="project" value="UniProtKB-UniRule"/>
</dbReference>
<dbReference type="Gene3D" id="3.90.190.20">
    <property type="entry name" value="Mur ligase, C-terminal domain"/>
    <property type="match status" value="1"/>
</dbReference>
<dbReference type="GO" id="GO:0009252">
    <property type="term" value="P:peptidoglycan biosynthetic process"/>
    <property type="evidence" value="ECO:0007669"/>
    <property type="project" value="UniProtKB-UniRule"/>
</dbReference>
<sequence>MKRAFHFIGIGGIGMSSLARILLEKGEVVSGSDLAATSMTESLCSLGAKISLGQKAENISPAQTVVFSTDIKESNPEFQAAVKLRCEMQHRCGCLLNLMKNKDVLAVGGTHGKTTSSSLLAWVLEVCGFSPSFAIGGIVANFKANGKAGEGSCFVAEADESDGTLARYRSFGAIVTNIGLDHMDHHQTEERLLNCFRTFFSKVQNEAFCFWCGDDKRLQTLNPKGVSYGFHENNRLRVDHFRQVGWTSIFDVVFDGKRFADIEVLLAGEHHALNAAAVFGLSLRLGAQESKIREALKTFKGVARRCEVKGEKNGILFLDDYAHHPTEIRATLKAIRQASPDRRIVAVFQPHRYTRTRDCMGMYGSTFHSADQVIVTDIHAAGESPIPGVEVCHILSELEKNSSVKCRYLPREDLSCKLSKFLEKGDVVVTLGAGNITKVAVETLEAF</sequence>
<evidence type="ECO:0000256" key="11">
    <source>
        <dbReference type="ARBA" id="ARBA00023306"/>
    </source>
</evidence>
<dbReference type="SUPFAM" id="SSF51984">
    <property type="entry name" value="MurCD N-terminal domain"/>
    <property type="match status" value="1"/>
</dbReference>
<dbReference type="EMBL" id="CP001928">
    <property type="protein sequence ID" value="ADI38736.1"/>
    <property type="molecule type" value="Genomic_DNA"/>
</dbReference>
<keyword evidence="10 14" id="KW-0573">Peptidoglycan synthesis</keyword>
<proteinExistence type="inferred from homology"/>
<feature type="domain" description="Mur ligase central" evidence="17">
    <location>
        <begin position="107"/>
        <end position="280"/>
    </location>
</feature>
<dbReference type="KEGG" id="wch:wcw_1385"/>
<accession>D6YRP1</accession>
<evidence type="ECO:0000256" key="7">
    <source>
        <dbReference type="ARBA" id="ARBA00022741"/>
    </source>
</evidence>
<dbReference type="InterPro" id="IPR004101">
    <property type="entry name" value="Mur_ligase_C"/>
</dbReference>
<comment type="function">
    <text evidence="14">Cell wall formation.</text>
</comment>
<dbReference type="InterPro" id="IPR005758">
    <property type="entry name" value="UDP-N-AcMur_Ala_ligase_MurC"/>
</dbReference>
<dbReference type="PANTHER" id="PTHR43445">
    <property type="entry name" value="UDP-N-ACETYLMURAMATE--L-ALANINE LIGASE-RELATED"/>
    <property type="match status" value="1"/>
</dbReference>
<keyword evidence="5 14" id="KW-0436">Ligase</keyword>
<dbReference type="EC" id="6.3.2.8" evidence="3 14"/>
<keyword evidence="19" id="KW-1185">Reference proteome</keyword>
<evidence type="ECO:0000256" key="4">
    <source>
        <dbReference type="ARBA" id="ARBA00022490"/>
    </source>
</evidence>
<dbReference type="InterPro" id="IPR050061">
    <property type="entry name" value="MurCDEF_pg_biosynth"/>
</dbReference>
<keyword evidence="6 14" id="KW-0132">Cell division</keyword>
<keyword evidence="11 14" id="KW-0131">Cell cycle</keyword>
<feature type="domain" description="Mur ligase C-terminal" evidence="16">
    <location>
        <begin position="304"/>
        <end position="434"/>
    </location>
</feature>
<dbReference type="GO" id="GO:0071555">
    <property type="term" value="P:cell wall organization"/>
    <property type="evidence" value="ECO:0007669"/>
    <property type="project" value="UniProtKB-KW"/>
</dbReference>
<keyword evidence="9 14" id="KW-0133">Cell shape</keyword>
<keyword evidence="4 14" id="KW-0963">Cytoplasm</keyword>
<dbReference type="Pfam" id="PF02875">
    <property type="entry name" value="Mur_ligase_C"/>
    <property type="match status" value="1"/>
</dbReference>
<evidence type="ECO:0000259" key="17">
    <source>
        <dbReference type="Pfam" id="PF08245"/>
    </source>
</evidence>
<feature type="binding site" evidence="14">
    <location>
        <begin position="109"/>
        <end position="115"/>
    </location>
    <ligand>
        <name>ATP</name>
        <dbReference type="ChEBI" id="CHEBI:30616"/>
    </ligand>
</feature>
<keyword evidence="12 14" id="KW-0961">Cell wall biogenesis/degradation</keyword>
<keyword evidence="7 14" id="KW-0547">Nucleotide-binding</keyword>
<evidence type="ECO:0000256" key="12">
    <source>
        <dbReference type="ARBA" id="ARBA00023316"/>
    </source>
</evidence>
<dbReference type="HOGENOM" id="CLU_028104_2_2_0"/>
<evidence type="ECO:0000256" key="6">
    <source>
        <dbReference type="ARBA" id="ARBA00022618"/>
    </source>
</evidence>
<dbReference type="STRING" id="716544.wcw_1385"/>
<dbReference type="Gene3D" id="3.40.1190.10">
    <property type="entry name" value="Mur-like, catalytic domain"/>
    <property type="match status" value="1"/>
</dbReference>
<dbReference type="InterPro" id="IPR013221">
    <property type="entry name" value="Mur_ligase_cen"/>
</dbReference>
<evidence type="ECO:0000256" key="5">
    <source>
        <dbReference type="ARBA" id="ARBA00022598"/>
    </source>
</evidence>
<evidence type="ECO:0000313" key="18">
    <source>
        <dbReference type="EMBL" id="ADI38736.1"/>
    </source>
</evidence>
<organism evidence="18 19">
    <name type="scientific">Waddlia chondrophila (strain ATCC VR-1470 / WSU 86-1044)</name>
    <dbReference type="NCBI Taxonomy" id="716544"/>
    <lineage>
        <taxon>Bacteria</taxon>
        <taxon>Pseudomonadati</taxon>
        <taxon>Chlamydiota</taxon>
        <taxon>Chlamydiia</taxon>
        <taxon>Parachlamydiales</taxon>
        <taxon>Waddliaceae</taxon>
        <taxon>Waddlia</taxon>
    </lineage>
</organism>
<dbReference type="GO" id="GO:0051301">
    <property type="term" value="P:cell division"/>
    <property type="evidence" value="ECO:0007669"/>
    <property type="project" value="UniProtKB-KW"/>
</dbReference>
<evidence type="ECO:0000256" key="14">
    <source>
        <dbReference type="HAMAP-Rule" id="MF_00046"/>
    </source>
</evidence>
<evidence type="ECO:0000256" key="10">
    <source>
        <dbReference type="ARBA" id="ARBA00022984"/>
    </source>
</evidence>
<dbReference type="Proteomes" id="UP000001505">
    <property type="component" value="Chromosome"/>
</dbReference>
<comment type="subcellular location">
    <subcellularLocation>
        <location evidence="1 14">Cytoplasm</location>
    </subcellularLocation>
</comment>
<dbReference type="eggNOG" id="COG0773">
    <property type="taxonomic scope" value="Bacteria"/>
</dbReference>
<dbReference type="NCBIfam" id="TIGR01082">
    <property type="entry name" value="murC"/>
    <property type="match status" value="1"/>
</dbReference>
<dbReference type="InterPro" id="IPR000713">
    <property type="entry name" value="Mur_ligase_N"/>
</dbReference>
<dbReference type="HAMAP" id="MF_00046">
    <property type="entry name" value="MurC"/>
    <property type="match status" value="1"/>
</dbReference>
<evidence type="ECO:0000256" key="2">
    <source>
        <dbReference type="ARBA" id="ARBA00004752"/>
    </source>
</evidence>
<dbReference type="OrthoDB" id="9804126at2"/>
<dbReference type="Pfam" id="PF08245">
    <property type="entry name" value="Mur_ligase_M"/>
    <property type="match status" value="1"/>
</dbReference>
<evidence type="ECO:0000259" key="16">
    <source>
        <dbReference type="Pfam" id="PF02875"/>
    </source>
</evidence>
<dbReference type="AlphaFoldDB" id="D6YRP1"/>
<dbReference type="GO" id="GO:0008360">
    <property type="term" value="P:regulation of cell shape"/>
    <property type="evidence" value="ECO:0007669"/>
    <property type="project" value="UniProtKB-KW"/>
</dbReference>
<reference evidence="18 19" key="1">
    <citation type="journal article" date="2010" name="PLoS ONE">
        <title>The Waddlia genome: a window into chlamydial biology.</title>
        <authorList>
            <person name="Bertelli C."/>
            <person name="Collyn F."/>
            <person name="Croxatto A."/>
            <person name="Ruckert C."/>
            <person name="Polkinghorne A."/>
            <person name="Kebbi-Beghdadi C."/>
            <person name="Goesmann A."/>
            <person name="Vaughan L."/>
            <person name="Greub G."/>
        </authorList>
    </citation>
    <scope>NUCLEOTIDE SEQUENCE [LARGE SCALE GENOMIC DNA]</scope>
    <source>
        <strain evidence="19">ATCC VR-1470 / WSU 86-1044</strain>
    </source>
</reference>
<dbReference type="InterPro" id="IPR036615">
    <property type="entry name" value="Mur_ligase_C_dom_sf"/>
</dbReference>
<comment type="catalytic activity">
    <reaction evidence="13 14">
        <text>UDP-N-acetyl-alpha-D-muramate + L-alanine + ATP = UDP-N-acetyl-alpha-D-muramoyl-L-alanine + ADP + phosphate + H(+)</text>
        <dbReference type="Rhea" id="RHEA:23372"/>
        <dbReference type="ChEBI" id="CHEBI:15378"/>
        <dbReference type="ChEBI" id="CHEBI:30616"/>
        <dbReference type="ChEBI" id="CHEBI:43474"/>
        <dbReference type="ChEBI" id="CHEBI:57972"/>
        <dbReference type="ChEBI" id="CHEBI:70757"/>
        <dbReference type="ChEBI" id="CHEBI:83898"/>
        <dbReference type="ChEBI" id="CHEBI:456216"/>
        <dbReference type="EC" id="6.3.2.8"/>
    </reaction>
</comment>
<comment type="similarity">
    <text evidence="14">Belongs to the MurCDEF family.</text>
</comment>
<dbReference type="InterPro" id="IPR036565">
    <property type="entry name" value="Mur-like_cat_sf"/>
</dbReference>
<dbReference type="Pfam" id="PF01225">
    <property type="entry name" value="Mur_ligase"/>
    <property type="match status" value="1"/>
</dbReference>
<keyword evidence="8 14" id="KW-0067">ATP-binding</keyword>
<evidence type="ECO:0000313" key="19">
    <source>
        <dbReference type="Proteomes" id="UP000001505"/>
    </source>
</evidence>
<dbReference type="GO" id="GO:0008763">
    <property type="term" value="F:UDP-N-acetylmuramate-L-alanine ligase activity"/>
    <property type="evidence" value="ECO:0007669"/>
    <property type="project" value="UniProtKB-UniRule"/>
</dbReference>
<evidence type="ECO:0000256" key="8">
    <source>
        <dbReference type="ARBA" id="ARBA00022840"/>
    </source>
</evidence>
<evidence type="ECO:0000256" key="1">
    <source>
        <dbReference type="ARBA" id="ARBA00004496"/>
    </source>
</evidence>
<name>D6YRP1_WADCW</name>
<dbReference type="RefSeq" id="WP_013182447.1">
    <property type="nucleotide sequence ID" value="NC_014225.1"/>
</dbReference>
<evidence type="ECO:0000256" key="9">
    <source>
        <dbReference type="ARBA" id="ARBA00022960"/>
    </source>
</evidence>
<gene>
    <name evidence="14 18" type="primary">murC</name>
    <name evidence="18" type="ordered locus">wcw_1385</name>
</gene>
<dbReference type="GO" id="GO:0005737">
    <property type="term" value="C:cytoplasm"/>
    <property type="evidence" value="ECO:0007669"/>
    <property type="project" value="UniProtKB-SubCell"/>
</dbReference>
<dbReference type="SUPFAM" id="SSF53244">
    <property type="entry name" value="MurD-like peptide ligases, peptide-binding domain"/>
    <property type="match status" value="1"/>
</dbReference>
<protein>
    <recommendedName>
        <fullName evidence="3 14">UDP-N-acetylmuramate--L-alanine ligase</fullName>
        <ecNumber evidence="3 14">6.3.2.8</ecNumber>
    </recommendedName>
    <alternativeName>
        <fullName evidence="14">UDP-N-acetylmuramoyl-L-alanine synthetase</fullName>
    </alternativeName>
</protein>
<comment type="pathway">
    <text evidence="2 14">Cell wall biogenesis; peptidoglycan biosynthesis.</text>
</comment>